<dbReference type="KEGG" id="gni:GNIT_0127"/>
<dbReference type="Pfam" id="PF03976">
    <property type="entry name" value="PPK2"/>
    <property type="match status" value="1"/>
</dbReference>
<reference evidence="5 6" key="1">
    <citation type="journal article" date="2011" name="J. Bacteriol.">
        <title>Complete genome sequence of seawater bacterium Glaciecola nitratireducens FR1064T.</title>
        <authorList>
            <person name="Bian F."/>
            <person name="Qin Q.L."/>
            <person name="Xie B.B."/>
            <person name="Shu Y.L."/>
            <person name="Zhang X.Y."/>
            <person name="Yu Y."/>
            <person name="Chen B."/>
            <person name="Chen X.L."/>
            <person name="Zhou B.C."/>
            <person name="Zhang Y.Z."/>
        </authorList>
    </citation>
    <scope>NUCLEOTIDE SEQUENCE [LARGE SCALE GENOMIC DNA]</scope>
    <source>
        <strain evidence="6">JCM 12485 / KCTC 12276 / FR1064</strain>
    </source>
</reference>
<dbReference type="SUPFAM" id="SSF52540">
    <property type="entry name" value="P-loop containing nucleoside triphosphate hydrolases"/>
    <property type="match status" value="1"/>
</dbReference>
<evidence type="ECO:0000313" key="5">
    <source>
        <dbReference type="EMBL" id="AEP28281.1"/>
    </source>
</evidence>
<dbReference type="HOGENOM" id="CLU_048699_1_2_6"/>
<dbReference type="InterPro" id="IPR027417">
    <property type="entry name" value="P-loop_NTPase"/>
</dbReference>
<dbReference type="InterPro" id="IPR022300">
    <property type="entry name" value="PPK2-rel_1"/>
</dbReference>
<dbReference type="InterPro" id="IPR022488">
    <property type="entry name" value="PPK2-related"/>
</dbReference>
<keyword evidence="2" id="KW-0808">Transferase</keyword>
<dbReference type="Proteomes" id="UP000009282">
    <property type="component" value="Chromosome"/>
</dbReference>
<gene>
    <name evidence="5" type="ordered locus">GNIT_0127</name>
</gene>
<feature type="domain" description="Polyphosphate kinase-2-related" evidence="4">
    <location>
        <begin position="28"/>
        <end position="251"/>
    </location>
</feature>
<dbReference type="GO" id="GO:0006797">
    <property type="term" value="P:polyphosphate metabolic process"/>
    <property type="evidence" value="ECO:0007669"/>
    <property type="project" value="InterPro"/>
</dbReference>
<dbReference type="AlphaFoldDB" id="G4QIU2"/>
<keyword evidence="3" id="KW-0418">Kinase</keyword>
<dbReference type="Gene3D" id="3.40.50.300">
    <property type="entry name" value="P-loop containing nucleotide triphosphate hydrolases"/>
    <property type="match status" value="1"/>
</dbReference>
<dbReference type="OrthoDB" id="9775224at2"/>
<dbReference type="GO" id="GO:0008976">
    <property type="term" value="F:polyphosphate kinase activity"/>
    <property type="evidence" value="ECO:0007669"/>
    <property type="project" value="InterPro"/>
</dbReference>
<dbReference type="PIRSF" id="PIRSF028756">
    <property type="entry name" value="PPK2_prd"/>
    <property type="match status" value="1"/>
</dbReference>
<proteinExistence type="inferred from homology"/>
<evidence type="ECO:0000259" key="4">
    <source>
        <dbReference type="Pfam" id="PF03976"/>
    </source>
</evidence>
<dbReference type="RefSeq" id="WP_014107160.1">
    <property type="nucleotide sequence ID" value="NC_016041.1"/>
</dbReference>
<comment type="similarity">
    <text evidence="1">Belongs to the polyphosphate kinase 2 (PPK2) family. Class I subfamily.</text>
</comment>
<keyword evidence="6" id="KW-1185">Reference proteome</keyword>
<organism evidence="5 6">
    <name type="scientific">Glaciecola nitratireducens (strain JCM 12485 / KCTC 12276 / FR1064)</name>
    <dbReference type="NCBI Taxonomy" id="1085623"/>
    <lineage>
        <taxon>Bacteria</taxon>
        <taxon>Pseudomonadati</taxon>
        <taxon>Pseudomonadota</taxon>
        <taxon>Gammaproteobacteria</taxon>
        <taxon>Alteromonadales</taxon>
        <taxon>Alteromonadaceae</taxon>
        <taxon>Brumicola</taxon>
    </lineage>
</organism>
<accession>G4QIU2</accession>
<evidence type="ECO:0000256" key="2">
    <source>
        <dbReference type="ARBA" id="ARBA00022679"/>
    </source>
</evidence>
<dbReference type="STRING" id="1085623.GNIT_0127"/>
<sequence>MIDTEPHHISPGSVIDLHDISTRENGGLKKKEGKKAIHKLSKRLVTLQELLYAQKKNSLLVIFQAMDAGGKDSTTRRVFSPLDPSGVQVKSFKSPTQREQLQDFLWRIHHHAPRKGFISIFNRSQYEDVVAARVRKLQPPAIWQGRFEHINAFEQLLTSDGTVVLKFFLHISKGYQKERLQRRLDRPDKHWKFAPSDLKDREHWDDYMQAYSEAFERCSTNAAPWYVVPAERRWYRDLIVLQTIVNALESLQMSYPKADFDASAIEII</sequence>
<dbReference type="NCBIfam" id="TIGR03709">
    <property type="entry name" value="PPK2_rel_1"/>
    <property type="match status" value="1"/>
</dbReference>
<name>G4QIU2_GLANF</name>
<dbReference type="EMBL" id="CP003060">
    <property type="protein sequence ID" value="AEP28281.1"/>
    <property type="molecule type" value="Genomic_DNA"/>
</dbReference>
<dbReference type="PANTHER" id="PTHR34383">
    <property type="entry name" value="POLYPHOSPHATE:AMP PHOSPHOTRANSFERASE-RELATED"/>
    <property type="match status" value="1"/>
</dbReference>
<evidence type="ECO:0000313" key="6">
    <source>
        <dbReference type="Proteomes" id="UP000009282"/>
    </source>
</evidence>
<evidence type="ECO:0000256" key="1">
    <source>
        <dbReference type="ARBA" id="ARBA00009924"/>
    </source>
</evidence>
<dbReference type="InterPro" id="IPR016898">
    <property type="entry name" value="Polyphosphate_phosphotransfera"/>
</dbReference>
<protein>
    <recommendedName>
        <fullName evidence="4">Polyphosphate kinase-2-related domain-containing protein</fullName>
    </recommendedName>
</protein>
<evidence type="ECO:0000256" key="3">
    <source>
        <dbReference type="ARBA" id="ARBA00022777"/>
    </source>
</evidence>
<dbReference type="PANTHER" id="PTHR34383:SF3">
    <property type="entry name" value="POLYPHOSPHATE:AMP PHOSPHOTRANSFERASE"/>
    <property type="match status" value="1"/>
</dbReference>
<dbReference type="eggNOG" id="COG2326">
    <property type="taxonomic scope" value="Bacteria"/>
</dbReference>